<dbReference type="NCBIfam" id="NF002358">
    <property type="entry name" value="PRK01318.2-5"/>
    <property type="match status" value="1"/>
</dbReference>
<keyword evidence="8 13" id="KW-1133">Transmembrane helix</keyword>
<dbReference type="PRINTS" id="PR00701">
    <property type="entry name" value="60KDINNERMP"/>
</dbReference>
<dbReference type="NCBIfam" id="TIGR03592">
    <property type="entry name" value="yidC_oxa1_cterm"/>
    <property type="match status" value="1"/>
</dbReference>
<dbReference type="HAMAP" id="MF_01810">
    <property type="entry name" value="YidC_type1"/>
    <property type="match status" value="1"/>
</dbReference>
<dbReference type="CDD" id="cd20070">
    <property type="entry name" value="5TM_YidC_Alb3"/>
    <property type="match status" value="1"/>
</dbReference>
<dbReference type="Proteomes" id="UP000030940">
    <property type="component" value="Chromosome"/>
</dbReference>
<keyword evidence="7 13" id="KW-0653">Protein transport</keyword>
<evidence type="ECO:0000256" key="10">
    <source>
        <dbReference type="ARBA" id="ARBA00023186"/>
    </source>
</evidence>
<keyword evidence="6 13" id="KW-0812">Transmembrane</keyword>
<organism evidence="15 16">
    <name type="scientific">Borreliella chilensis</name>
    <dbReference type="NCBI Taxonomy" id="1245910"/>
    <lineage>
        <taxon>Bacteria</taxon>
        <taxon>Pseudomonadati</taxon>
        <taxon>Spirochaetota</taxon>
        <taxon>Spirochaetia</taxon>
        <taxon>Spirochaetales</taxon>
        <taxon>Borreliaceae</taxon>
        <taxon>Borreliella</taxon>
    </lineage>
</organism>
<dbReference type="GO" id="GO:0005886">
    <property type="term" value="C:plasma membrane"/>
    <property type="evidence" value="ECO:0007669"/>
    <property type="project" value="UniProtKB-SubCell"/>
</dbReference>
<reference evidence="15 16" key="1">
    <citation type="journal article" date="2015" name="Genome Announc.">
        <title>Genome Sequence of Borrelia chilensis VA1, a South American Member of the Lyme Borreliosis Group.</title>
        <authorList>
            <person name="Huang W."/>
            <person name="Ojaimi C."/>
            <person name="Fallon J.T."/>
            <person name="Travisany D."/>
            <person name="Maass A."/>
            <person name="Ivanova L."/>
            <person name="Tomova A."/>
            <person name="Gonzalez-Acuna D."/>
            <person name="Godfrey H.P."/>
            <person name="Cabello F.C."/>
        </authorList>
    </citation>
    <scope>NUCLEOTIDE SEQUENCE [LARGE SCALE GENOMIC DNA]</scope>
    <source>
        <strain evidence="15 16">VA1</strain>
    </source>
</reference>
<keyword evidence="4 13" id="KW-0813">Transport</keyword>
<keyword evidence="10 13" id="KW-0143">Chaperone</keyword>
<comment type="subunit">
    <text evidence="13">Interacts with the Sec translocase complex via SecD. Specifically interacts with transmembrane segments of nascent integral membrane proteins during membrane integration.</text>
</comment>
<dbReference type="InterPro" id="IPR038221">
    <property type="entry name" value="YidC_periplasmic_sf"/>
</dbReference>
<evidence type="ECO:0000256" key="3">
    <source>
        <dbReference type="ARBA" id="ARBA00015325"/>
    </source>
</evidence>
<evidence type="ECO:0000256" key="12">
    <source>
        <dbReference type="ARBA" id="ARBA00033342"/>
    </source>
</evidence>
<comment type="caution">
    <text evidence="13">Lacks conserved residue(s) required for the propagation of feature annotation.</text>
</comment>
<evidence type="ECO:0000256" key="2">
    <source>
        <dbReference type="ARBA" id="ARBA00010527"/>
    </source>
</evidence>
<dbReference type="Pfam" id="PF02096">
    <property type="entry name" value="60KD_IMP"/>
    <property type="match status" value="1"/>
</dbReference>
<keyword evidence="5 13" id="KW-1003">Cell membrane</keyword>
<dbReference type="GO" id="GO:0032977">
    <property type="term" value="F:membrane insertase activity"/>
    <property type="evidence" value="ECO:0007669"/>
    <property type="project" value="InterPro"/>
</dbReference>
<evidence type="ECO:0000256" key="6">
    <source>
        <dbReference type="ARBA" id="ARBA00022692"/>
    </source>
</evidence>
<dbReference type="PANTHER" id="PTHR12428">
    <property type="entry name" value="OXA1"/>
    <property type="match status" value="1"/>
</dbReference>
<name>A0A0A7UVX8_9SPIR</name>
<dbReference type="AlphaFoldDB" id="A0A0A7UVX8"/>
<feature type="domain" description="Membrane insertase YidC/Oxa/ALB C-terminal" evidence="14">
    <location>
        <begin position="343"/>
        <end position="540"/>
    </location>
</feature>
<accession>A0A0A7UVX8</accession>
<feature type="transmembrane region" description="Helical" evidence="13">
    <location>
        <begin position="409"/>
        <end position="429"/>
    </location>
</feature>
<protein>
    <recommendedName>
        <fullName evidence="3 13">Membrane protein insertase YidC</fullName>
    </recommendedName>
    <alternativeName>
        <fullName evidence="12 13">Foldase YidC</fullName>
    </alternativeName>
    <alternativeName>
        <fullName evidence="11 13">Membrane integrase YidC</fullName>
    </alternativeName>
    <alternativeName>
        <fullName evidence="13">Membrane protein YidC</fullName>
    </alternativeName>
</protein>
<evidence type="ECO:0000256" key="11">
    <source>
        <dbReference type="ARBA" id="ARBA00033245"/>
    </source>
</evidence>
<dbReference type="Gene3D" id="2.70.98.90">
    <property type="match status" value="1"/>
</dbReference>
<feature type="transmembrane region" description="Helical" evidence="13">
    <location>
        <begin position="501"/>
        <end position="517"/>
    </location>
</feature>
<proteinExistence type="inferred from homology"/>
<evidence type="ECO:0000256" key="7">
    <source>
        <dbReference type="ARBA" id="ARBA00022927"/>
    </source>
</evidence>
<dbReference type="InterPro" id="IPR028055">
    <property type="entry name" value="YidC/Oxa/ALB_C"/>
</dbReference>
<evidence type="ECO:0000256" key="5">
    <source>
        <dbReference type="ARBA" id="ARBA00022475"/>
    </source>
</evidence>
<comment type="similarity">
    <text evidence="2 13">Belongs to the OXA1/ALB3/YidC family. Type 1 subfamily.</text>
</comment>
<evidence type="ECO:0000256" key="1">
    <source>
        <dbReference type="ARBA" id="ARBA00004429"/>
    </source>
</evidence>
<dbReference type="EMBL" id="CP009910">
    <property type="protein sequence ID" value="AJA90255.1"/>
    <property type="molecule type" value="Genomic_DNA"/>
</dbReference>
<keyword evidence="9 13" id="KW-0472">Membrane</keyword>
<evidence type="ECO:0000259" key="14">
    <source>
        <dbReference type="Pfam" id="PF02096"/>
    </source>
</evidence>
<evidence type="ECO:0000313" key="16">
    <source>
        <dbReference type="Proteomes" id="UP000030940"/>
    </source>
</evidence>
<comment type="function">
    <text evidence="13">Required for the insertion and/or proper folding and/or complex formation of integral membrane proteins into the membrane. Involved in integration of membrane proteins that insert both dependently and independently of the Sec translocase complex, as well as at least some lipoproteins. Aids folding of multispanning membrane proteins.</text>
</comment>
<keyword evidence="16" id="KW-1185">Reference proteome</keyword>
<dbReference type="InterPro" id="IPR047196">
    <property type="entry name" value="YidC_ALB_C"/>
</dbReference>
<sequence>MNQNKRILKTVYLSLFLIGLFMLINDIFSSSMSGFRSSAKEVQFDLSKSFDGNEMLSGKSNDFDLINKSQDIFVETGIYFATFSTFRGNLVSLKLKNHLNLEKDSTDLINVDYKNETFFDVSFDHLIEELFFYKKIDDFNHEFKAYFQSNGKTYEYVKRYTFSKINEYLIKFKVTVNCLEGDNLFDIDSYKIVFSSEIEKLSDKAKLQYNNYLSQIIYYDNKLKYGKDGLRIVNPRWIGSSTKYFEVLVSKDNMEVEFKKERGVLKSFIFNSVINKKNINDDFFIYAGPKDNRYLDIFDKNGNNTFSLSNLAFGMSVEKSLWYLIQVPMQMVMQVFYDVVPNWGLSIIFLTIVVRILIFPLTFKGFRATAELSKLQPRMKELQVKFKHDPKKLNEEMGKLYKEEGVNPLGGCLPVILQLPIFFALYSLVNNLFLLKGASFIPGWIDDLSIGDSVYHFGYKLYFVSWTDIRVLPFIMMFTQLGSTIVSSNIDLKNLGAQQKFLYFGMPIMFFFILYNMPSGLLIYWITTNIFTILQQYYIKMHLS</sequence>
<dbReference type="GO" id="GO:0015031">
    <property type="term" value="P:protein transport"/>
    <property type="evidence" value="ECO:0007669"/>
    <property type="project" value="UniProtKB-KW"/>
</dbReference>
<dbReference type="InterPro" id="IPR001708">
    <property type="entry name" value="YidC/ALB3/OXA1/COX18"/>
</dbReference>
<dbReference type="STRING" id="1245910.OY14_02185"/>
<gene>
    <name evidence="13" type="primary">yidC</name>
    <name evidence="15" type="ORF">OY14_02185</name>
</gene>
<comment type="subcellular location">
    <subcellularLocation>
        <location evidence="1">Cell inner membrane</location>
        <topology evidence="1">Multi-pass membrane protein</topology>
    </subcellularLocation>
    <subcellularLocation>
        <location evidence="13">Cell membrane</location>
        <topology evidence="13">Multi-pass membrane protein</topology>
    </subcellularLocation>
</comment>
<feature type="transmembrane region" description="Helical" evidence="13">
    <location>
        <begin position="343"/>
        <end position="363"/>
    </location>
</feature>
<evidence type="ECO:0000256" key="9">
    <source>
        <dbReference type="ARBA" id="ARBA00023136"/>
    </source>
</evidence>
<evidence type="ECO:0000256" key="4">
    <source>
        <dbReference type="ARBA" id="ARBA00022448"/>
    </source>
</evidence>
<evidence type="ECO:0000313" key="15">
    <source>
        <dbReference type="EMBL" id="AJA90255.1"/>
    </source>
</evidence>
<dbReference type="InterPro" id="IPR019998">
    <property type="entry name" value="Membr_insert_YidC"/>
</dbReference>
<evidence type="ECO:0000256" key="8">
    <source>
        <dbReference type="ARBA" id="ARBA00022989"/>
    </source>
</evidence>
<dbReference type="HOGENOM" id="CLU_016535_2_0_12"/>
<dbReference type="KEGG" id="bchi:OY14_02185"/>
<dbReference type="PANTHER" id="PTHR12428:SF65">
    <property type="entry name" value="CYTOCHROME C OXIDASE ASSEMBLY PROTEIN COX18, MITOCHONDRIAL"/>
    <property type="match status" value="1"/>
</dbReference>
<evidence type="ECO:0000256" key="13">
    <source>
        <dbReference type="HAMAP-Rule" id="MF_01810"/>
    </source>
</evidence>
<dbReference type="GO" id="GO:0051205">
    <property type="term" value="P:protein insertion into membrane"/>
    <property type="evidence" value="ECO:0007669"/>
    <property type="project" value="TreeGrafter"/>
</dbReference>